<protein>
    <submittedName>
        <fullName evidence="1">Uncharacterized protein</fullName>
    </submittedName>
</protein>
<sequence length="106" mass="11933">MPASREIRFFPDWGHRWPLWGSALLDELTLSPSELGLSAELAADLRAWWDFWDSHLDPDPPLPATAGWDDDLNRRVWLLAGASLQARLAAELGKDFCVIASFHSYG</sequence>
<organism evidence="1 2">
    <name type="scientific">Gryllotalpicola reticulitermitis</name>
    <dbReference type="NCBI Taxonomy" id="1184153"/>
    <lineage>
        <taxon>Bacteria</taxon>
        <taxon>Bacillati</taxon>
        <taxon>Actinomycetota</taxon>
        <taxon>Actinomycetes</taxon>
        <taxon>Micrococcales</taxon>
        <taxon>Microbacteriaceae</taxon>
        <taxon>Gryllotalpicola</taxon>
    </lineage>
</organism>
<dbReference type="EMBL" id="JBHSCN010000001">
    <property type="protein sequence ID" value="MFC4241804.1"/>
    <property type="molecule type" value="Genomic_DNA"/>
</dbReference>
<dbReference type="Proteomes" id="UP001595900">
    <property type="component" value="Unassembled WGS sequence"/>
</dbReference>
<evidence type="ECO:0000313" key="1">
    <source>
        <dbReference type="EMBL" id="MFC4241804.1"/>
    </source>
</evidence>
<evidence type="ECO:0000313" key="2">
    <source>
        <dbReference type="Proteomes" id="UP001595900"/>
    </source>
</evidence>
<keyword evidence="2" id="KW-1185">Reference proteome</keyword>
<name>A0ABV8Q1Z6_9MICO</name>
<accession>A0ABV8Q1Z6</accession>
<comment type="caution">
    <text evidence="1">The sequence shown here is derived from an EMBL/GenBank/DDBJ whole genome shotgun (WGS) entry which is preliminary data.</text>
</comment>
<reference evidence="2" key="1">
    <citation type="journal article" date="2019" name="Int. J. Syst. Evol. Microbiol.">
        <title>The Global Catalogue of Microorganisms (GCM) 10K type strain sequencing project: providing services to taxonomists for standard genome sequencing and annotation.</title>
        <authorList>
            <consortium name="The Broad Institute Genomics Platform"/>
            <consortium name="The Broad Institute Genome Sequencing Center for Infectious Disease"/>
            <person name="Wu L."/>
            <person name="Ma J."/>
        </authorList>
    </citation>
    <scope>NUCLEOTIDE SEQUENCE [LARGE SCALE GENOMIC DNA]</scope>
    <source>
        <strain evidence="2">CGMCC 1.10363</strain>
    </source>
</reference>
<gene>
    <name evidence="1" type="ORF">ACFOYW_00340</name>
</gene>
<dbReference type="RefSeq" id="WP_390226551.1">
    <property type="nucleotide sequence ID" value="NZ_JBHSCN010000001.1"/>
</dbReference>
<proteinExistence type="predicted"/>